<evidence type="ECO:0000313" key="6">
    <source>
        <dbReference type="Proteomes" id="UP000236910"/>
    </source>
</evidence>
<keyword evidence="3" id="KW-0804">Transcription</keyword>
<evidence type="ECO:0000256" key="2">
    <source>
        <dbReference type="ARBA" id="ARBA00023125"/>
    </source>
</evidence>
<dbReference type="PANTHER" id="PTHR30146:SF154">
    <property type="entry name" value="TRANSCRIPTION REGULATOR, MEMBER OF GALR FAMILY"/>
    <property type="match status" value="1"/>
</dbReference>
<feature type="non-terminal residue" evidence="5">
    <location>
        <position position="1"/>
    </location>
</feature>
<dbReference type="InterPro" id="IPR028082">
    <property type="entry name" value="Peripla_BP_I"/>
</dbReference>
<keyword evidence="1" id="KW-0805">Transcription regulation</keyword>
<keyword evidence="2" id="KW-0238">DNA-binding</keyword>
<protein>
    <submittedName>
        <fullName evidence="5">LacI family transcriptional regulator</fullName>
    </submittedName>
</protein>
<evidence type="ECO:0000313" key="5">
    <source>
        <dbReference type="EMBL" id="PMP83640.1"/>
    </source>
</evidence>
<dbReference type="GO" id="GO:0003700">
    <property type="term" value="F:DNA-binding transcription factor activity"/>
    <property type="evidence" value="ECO:0007669"/>
    <property type="project" value="TreeGrafter"/>
</dbReference>
<dbReference type="EMBL" id="PNIX01000084">
    <property type="protein sequence ID" value="PMP83640.1"/>
    <property type="molecule type" value="Genomic_DNA"/>
</dbReference>
<dbReference type="PANTHER" id="PTHR30146">
    <property type="entry name" value="LACI-RELATED TRANSCRIPTIONAL REPRESSOR"/>
    <property type="match status" value="1"/>
</dbReference>
<dbReference type="InterPro" id="IPR046335">
    <property type="entry name" value="LacI/GalR-like_sensor"/>
</dbReference>
<dbReference type="SUPFAM" id="SSF53822">
    <property type="entry name" value="Periplasmic binding protein-like I"/>
    <property type="match status" value="1"/>
</dbReference>
<comment type="caution">
    <text evidence="5">The sequence shown here is derived from an EMBL/GenBank/DDBJ whole genome shotgun (WGS) entry which is preliminary data.</text>
</comment>
<dbReference type="Pfam" id="PF13377">
    <property type="entry name" value="Peripla_BP_3"/>
    <property type="match status" value="1"/>
</dbReference>
<proteinExistence type="predicted"/>
<feature type="domain" description="Transcriptional regulator LacI/GalR-like sensor" evidence="4">
    <location>
        <begin position="37"/>
        <end position="195"/>
    </location>
</feature>
<dbReference type="Proteomes" id="UP000236910">
    <property type="component" value="Unassembled WGS sequence"/>
</dbReference>
<evidence type="ECO:0000256" key="3">
    <source>
        <dbReference type="ARBA" id="ARBA00023163"/>
    </source>
</evidence>
<dbReference type="Gene3D" id="3.40.50.2300">
    <property type="match status" value="2"/>
</dbReference>
<reference evidence="5 6" key="1">
    <citation type="submission" date="2018-01" db="EMBL/GenBank/DDBJ databases">
        <title>Metagenomic assembled genomes from two thermal pools in the Uzon Caldera, Kamchatka, Russia.</title>
        <authorList>
            <person name="Wilkins L."/>
            <person name="Ettinger C."/>
        </authorList>
    </citation>
    <scope>NUCLEOTIDE SEQUENCE [LARGE SCALE GENOMIC DNA]</scope>
    <source>
        <strain evidence="5">ARK-10</strain>
    </source>
</reference>
<evidence type="ECO:0000259" key="4">
    <source>
        <dbReference type="Pfam" id="PF13377"/>
    </source>
</evidence>
<sequence length="196" mass="22361">FIKKYKIPVVLVDQYIPTLKVDCIVSDGYDGASYAIKYLISKGLKKIIHIHGFLSHFGFKDRYMGFISTMENYKLLPKDYEYNDEIMEDMNPLIEKILKVYGLPEAIFASNDPIAIKVIETLNAFKIRVPEDVSVIGFDGTEIGEKFNPALTTLKVPMYEMGSLAVKRLIDIIADQDIHPVKISLFTEFIRRNSSI</sequence>
<dbReference type="AlphaFoldDB" id="A0A2J6X8T7"/>
<organism evidence="5 6">
    <name type="scientific">Caldisericum exile</name>
    <dbReference type="NCBI Taxonomy" id="693075"/>
    <lineage>
        <taxon>Bacteria</taxon>
        <taxon>Pseudomonadati</taxon>
        <taxon>Caldisericota/Cryosericota group</taxon>
        <taxon>Caldisericota</taxon>
        <taxon>Caldisericia</taxon>
        <taxon>Caldisericales</taxon>
        <taxon>Caldisericaceae</taxon>
        <taxon>Caldisericum</taxon>
    </lineage>
</organism>
<evidence type="ECO:0000256" key="1">
    <source>
        <dbReference type="ARBA" id="ARBA00023015"/>
    </source>
</evidence>
<name>A0A2J6X8T7_9BACT</name>
<accession>A0A2J6X8T7</accession>
<dbReference type="GO" id="GO:0000976">
    <property type="term" value="F:transcription cis-regulatory region binding"/>
    <property type="evidence" value="ECO:0007669"/>
    <property type="project" value="TreeGrafter"/>
</dbReference>
<dbReference type="CDD" id="cd06267">
    <property type="entry name" value="PBP1_LacI_sugar_binding-like"/>
    <property type="match status" value="1"/>
</dbReference>
<gene>
    <name evidence="5" type="ORF">C0175_01435</name>
</gene>